<sequence length="69" mass="7834">MPGAITIDHEDLRAGSYYWARSSESNEAEIVQVSDIFGSAKEYWTVATIGSDQHRSLNEFDFLIRLLKP</sequence>
<evidence type="ECO:0000313" key="1">
    <source>
        <dbReference type="EMBL" id="MBB6164755.1"/>
    </source>
</evidence>
<proteinExistence type="predicted"/>
<accession>A0A7X0D1P1</accession>
<protein>
    <submittedName>
        <fullName evidence="1">Uncharacterized protein</fullName>
    </submittedName>
</protein>
<dbReference type="EMBL" id="JACHEG010000006">
    <property type="protein sequence ID" value="MBB6164755.1"/>
    <property type="molecule type" value="Genomic_DNA"/>
</dbReference>
<name>A0A7X0D1P1_9HYPH</name>
<dbReference type="Proteomes" id="UP000547879">
    <property type="component" value="Unassembled WGS sequence"/>
</dbReference>
<evidence type="ECO:0000313" key="2">
    <source>
        <dbReference type="Proteomes" id="UP000547879"/>
    </source>
</evidence>
<comment type="caution">
    <text evidence="1">The sequence shown here is derived from an EMBL/GenBank/DDBJ whole genome shotgun (WGS) entry which is preliminary data.</text>
</comment>
<organism evidence="1 2">
    <name type="scientific">Rhizobium wenxiniae</name>
    <dbReference type="NCBI Taxonomy" id="1737357"/>
    <lineage>
        <taxon>Bacteria</taxon>
        <taxon>Pseudomonadati</taxon>
        <taxon>Pseudomonadota</taxon>
        <taxon>Alphaproteobacteria</taxon>
        <taxon>Hyphomicrobiales</taxon>
        <taxon>Rhizobiaceae</taxon>
        <taxon>Rhizobium/Agrobacterium group</taxon>
        <taxon>Rhizobium</taxon>
    </lineage>
</organism>
<reference evidence="1 2" key="1">
    <citation type="submission" date="2020-08" db="EMBL/GenBank/DDBJ databases">
        <title>Genomic Encyclopedia of Type Strains, Phase IV (KMG-IV): sequencing the most valuable type-strain genomes for metagenomic binning, comparative biology and taxonomic classification.</title>
        <authorList>
            <person name="Goeker M."/>
        </authorList>
    </citation>
    <scope>NUCLEOTIDE SEQUENCE [LARGE SCALE GENOMIC DNA]</scope>
    <source>
        <strain evidence="1 2">DSM 100734</strain>
    </source>
</reference>
<keyword evidence="2" id="KW-1185">Reference proteome</keyword>
<gene>
    <name evidence="1" type="ORF">HNQ72_004600</name>
</gene>
<dbReference type="AlphaFoldDB" id="A0A7X0D1P1"/>